<organism evidence="1 2">
    <name type="scientific">Caproiciproducens galactitolivorans</name>
    <dbReference type="NCBI Taxonomy" id="642589"/>
    <lineage>
        <taxon>Bacteria</taxon>
        <taxon>Bacillati</taxon>
        <taxon>Bacillota</taxon>
        <taxon>Clostridia</taxon>
        <taxon>Eubacteriales</taxon>
        <taxon>Acutalibacteraceae</taxon>
        <taxon>Caproiciproducens</taxon>
    </lineage>
</organism>
<dbReference type="AlphaFoldDB" id="A0A4Z0YET1"/>
<dbReference type="Proteomes" id="UP000297714">
    <property type="component" value="Unassembled WGS sequence"/>
</dbReference>
<keyword evidence="2" id="KW-1185">Reference proteome</keyword>
<proteinExistence type="predicted"/>
<dbReference type="EMBL" id="SRMQ01000016">
    <property type="protein sequence ID" value="TGJ75472.1"/>
    <property type="molecule type" value="Genomic_DNA"/>
</dbReference>
<dbReference type="InterPro" id="IPR010022">
    <property type="entry name" value="XkdX"/>
</dbReference>
<dbReference type="RefSeq" id="WP_243113033.1">
    <property type="nucleotide sequence ID" value="NZ_SRMQ01000016.1"/>
</dbReference>
<accession>A0A4Z0YET1</accession>
<evidence type="ECO:0000313" key="2">
    <source>
        <dbReference type="Proteomes" id="UP000297714"/>
    </source>
</evidence>
<comment type="caution">
    <text evidence="1">The sequence shown here is derived from an EMBL/GenBank/DDBJ whole genome shotgun (WGS) entry which is preliminary data.</text>
</comment>
<gene>
    <name evidence="1" type="ORF">CAGA_23510</name>
</gene>
<sequence>MQTVKKSNGTVIDGLLLAQGRTLQYVFQFGKEGHTCEELQEQFSSTTDTLTINTDGEDGMPITGYSVFAGATLVPASESGHPEDRIYVTMRKPTEKEKLKAAVASGTITAEQYKAITGENYTE</sequence>
<protein>
    <submittedName>
        <fullName evidence="1">Uncharacterized protein</fullName>
    </submittedName>
</protein>
<evidence type="ECO:0000313" key="1">
    <source>
        <dbReference type="EMBL" id="TGJ75472.1"/>
    </source>
</evidence>
<reference evidence="1 2" key="1">
    <citation type="submission" date="2019-04" db="EMBL/GenBank/DDBJ databases">
        <authorList>
            <person name="Poehlein A."/>
            <person name="Bengelsdorf F.R."/>
            <person name="Duerre P."/>
            <person name="Daniel R."/>
        </authorList>
    </citation>
    <scope>NUCLEOTIDE SEQUENCE [LARGE SCALE GENOMIC DNA]</scope>
    <source>
        <strain evidence="1 2">BS-1</strain>
    </source>
</reference>
<dbReference type="Pfam" id="PF09693">
    <property type="entry name" value="Phage_XkdX"/>
    <property type="match status" value="1"/>
</dbReference>
<name>A0A4Z0YET1_9FIRM</name>